<gene>
    <name evidence="7" type="ORF">Zmor_023096</name>
</gene>
<accession>A0AA38M632</accession>
<dbReference type="Proteomes" id="UP001168821">
    <property type="component" value="Unassembled WGS sequence"/>
</dbReference>
<evidence type="ECO:0000313" key="8">
    <source>
        <dbReference type="Proteomes" id="UP001168821"/>
    </source>
</evidence>
<feature type="domain" description="MYND-type" evidence="6">
    <location>
        <begin position="231"/>
        <end position="270"/>
    </location>
</feature>
<dbReference type="InterPro" id="IPR046341">
    <property type="entry name" value="SET_dom_sf"/>
</dbReference>
<keyword evidence="1" id="KW-0479">Metal-binding</keyword>
<dbReference type="SUPFAM" id="SSF48452">
    <property type="entry name" value="TPR-like"/>
    <property type="match status" value="1"/>
</dbReference>
<evidence type="ECO:0000256" key="4">
    <source>
        <dbReference type="PROSITE-ProRule" id="PRU00134"/>
    </source>
</evidence>
<dbReference type="SUPFAM" id="SSF82199">
    <property type="entry name" value="SET domain"/>
    <property type="match status" value="2"/>
</dbReference>
<organism evidence="7 8">
    <name type="scientific">Zophobas morio</name>
    <dbReference type="NCBI Taxonomy" id="2755281"/>
    <lineage>
        <taxon>Eukaryota</taxon>
        <taxon>Metazoa</taxon>
        <taxon>Ecdysozoa</taxon>
        <taxon>Arthropoda</taxon>
        <taxon>Hexapoda</taxon>
        <taxon>Insecta</taxon>
        <taxon>Pterygota</taxon>
        <taxon>Neoptera</taxon>
        <taxon>Endopterygota</taxon>
        <taxon>Coleoptera</taxon>
        <taxon>Polyphaga</taxon>
        <taxon>Cucujiformia</taxon>
        <taxon>Tenebrionidae</taxon>
        <taxon>Zophobas</taxon>
    </lineage>
</organism>
<dbReference type="PANTHER" id="PTHR47111:SF1">
    <property type="entry name" value="SET AND MYND DOMAIN-CONTAINING PROTEIN 4"/>
    <property type="match status" value="1"/>
</dbReference>
<dbReference type="AlphaFoldDB" id="A0AA38M632"/>
<keyword evidence="2 4" id="KW-0863">Zinc-finger</keyword>
<comment type="caution">
    <text evidence="7">The sequence shown here is derived from an EMBL/GenBank/DDBJ whole genome shotgun (WGS) entry which is preliminary data.</text>
</comment>
<evidence type="ECO:0000256" key="3">
    <source>
        <dbReference type="ARBA" id="ARBA00022833"/>
    </source>
</evidence>
<dbReference type="Pfam" id="PF00856">
    <property type="entry name" value="SET"/>
    <property type="match status" value="1"/>
</dbReference>
<sequence>MATDQSMDVNDLSKLLFQCLSTSDPNFDSDSYLNEFETRKTSPKKVNFVHKDVCKFFHIFVKYTNHCKDDFVAIAFEETATENLDNGKFMTALEGYSRCVATAESKDLLALAYGNRSVCFLKLKMPRKCLEDTERALANDSTEELKEEIIEIQNDAKKTVFSQRGYYEPIPEVVHFQENPSIQSANNCVRIKVNQEFGRHVVATRDINIGEIISVEQPYACVLTTDKLSHCYYCLELCYNTIPCDHCTVALYCSDFCKVKAYATYHKYECSILASLCDLAKNNTLLLALKITLLALDDYYRAYINGLDDNDCYQSDRYKEVQRLKTATARSIRTEVLHKAIQTAIVFELLSRQTNFFNCFGEDAKRKFKELMFLHLEITSSNAVKIYEYTHNSNFSETTNFGLGVYSFFSLFTHSCCANVMKTFHGSTMVLRAINTIRRGDQCFVNRYGIRYEAFAKSVRQQLFHSYGLAECRCRACQENWKPVLGDTEEICKNLGINSMGLCDIMRNFIGMDINIAHYLLPLLIKQYKKCEEMEPVGNALTIKKLIVHCYVIFVYINGLDDNDCCQSDRYKEVQRLKTATAISIQTAIVFELLSRQTNFFDCFGEDAKRKFKELMFLHLEITSSNAVKIYEYTHNSNFSETTNYGLGVYSFFSLFTHSCCANVMKTFHGCTMVLRAVNTIRRGDQCFVNRYGIRYEAFAKSVRQQLFHSYGLAECRCRACQENWKPVLGDTEEICKNLGINSMGLCDIMRNFIGMDINIAHYLLPLLIKQYKKCEEMEPVGNALTIKKLIVHCYVIFGNKKML</sequence>
<dbReference type="InterPro" id="IPR011990">
    <property type="entry name" value="TPR-like_helical_dom_sf"/>
</dbReference>
<dbReference type="GO" id="GO:0008170">
    <property type="term" value="F:N-methyltransferase activity"/>
    <property type="evidence" value="ECO:0007669"/>
    <property type="project" value="UniProtKB-ARBA"/>
</dbReference>
<reference evidence="7" key="1">
    <citation type="journal article" date="2023" name="G3 (Bethesda)">
        <title>Whole genome assemblies of Zophobas morio and Tenebrio molitor.</title>
        <authorList>
            <person name="Kaur S."/>
            <person name="Stinson S.A."/>
            <person name="diCenzo G.C."/>
        </authorList>
    </citation>
    <scope>NUCLEOTIDE SEQUENCE</scope>
    <source>
        <strain evidence="7">QUZm001</strain>
    </source>
</reference>
<proteinExistence type="predicted"/>
<protein>
    <recommendedName>
        <fullName evidence="9">SET and MYND domain-containing protein 4</fullName>
    </recommendedName>
</protein>
<dbReference type="Gene3D" id="1.25.40.10">
    <property type="entry name" value="Tetratricopeptide repeat domain"/>
    <property type="match status" value="1"/>
</dbReference>
<dbReference type="PROSITE" id="PS50280">
    <property type="entry name" value="SET"/>
    <property type="match status" value="1"/>
</dbReference>
<feature type="domain" description="SET" evidence="5">
    <location>
        <begin position="180"/>
        <end position="448"/>
    </location>
</feature>
<evidence type="ECO:0000259" key="6">
    <source>
        <dbReference type="PROSITE" id="PS50865"/>
    </source>
</evidence>
<dbReference type="GO" id="GO:0008276">
    <property type="term" value="F:protein methyltransferase activity"/>
    <property type="evidence" value="ECO:0007669"/>
    <property type="project" value="UniProtKB-ARBA"/>
</dbReference>
<dbReference type="EMBL" id="JALNTZ010000007">
    <property type="protein sequence ID" value="KAJ3645440.1"/>
    <property type="molecule type" value="Genomic_DNA"/>
</dbReference>
<dbReference type="GO" id="GO:0008270">
    <property type="term" value="F:zinc ion binding"/>
    <property type="evidence" value="ECO:0007669"/>
    <property type="project" value="UniProtKB-KW"/>
</dbReference>
<dbReference type="InterPro" id="IPR001214">
    <property type="entry name" value="SET_dom"/>
</dbReference>
<dbReference type="PROSITE" id="PS50865">
    <property type="entry name" value="ZF_MYND_2"/>
    <property type="match status" value="1"/>
</dbReference>
<dbReference type="Gene3D" id="2.170.270.10">
    <property type="entry name" value="SET domain"/>
    <property type="match status" value="2"/>
</dbReference>
<evidence type="ECO:0008006" key="9">
    <source>
        <dbReference type="Google" id="ProtNLM"/>
    </source>
</evidence>
<evidence type="ECO:0000313" key="7">
    <source>
        <dbReference type="EMBL" id="KAJ3645440.1"/>
    </source>
</evidence>
<dbReference type="PANTHER" id="PTHR47111">
    <property type="entry name" value="BCDNA.LD29892"/>
    <property type="match status" value="1"/>
</dbReference>
<dbReference type="Gene3D" id="1.10.220.160">
    <property type="match status" value="1"/>
</dbReference>
<name>A0AA38M632_9CUCU</name>
<evidence type="ECO:0000256" key="2">
    <source>
        <dbReference type="ARBA" id="ARBA00022771"/>
    </source>
</evidence>
<dbReference type="Gene3D" id="6.10.140.2220">
    <property type="match status" value="1"/>
</dbReference>
<dbReference type="GO" id="GO:0008757">
    <property type="term" value="F:S-adenosylmethionine-dependent methyltransferase activity"/>
    <property type="evidence" value="ECO:0007669"/>
    <property type="project" value="UniProtKB-ARBA"/>
</dbReference>
<keyword evidence="8" id="KW-1185">Reference proteome</keyword>
<evidence type="ECO:0000259" key="5">
    <source>
        <dbReference type="PROSITE" id="PS50280"/>
    </source>
</evidence>
<dbReference type="InterPro" id="IPR002893">
    <property type="entry name" value="Znf_MYND"/>
</dbReference>
<evidence type="ECO:0000256" key="1">
    <source>
        <dbReference type="ARBA" id="ARBA00022723"/>
    </source>
</evidence>
<keyword evidence="3" id="KW-0862">Zinc</keyword>